<dbReference type="Gene3D" id="3.40.50.1110">
    <property type="entry name" value="SGNH hydrolase"/>
    <property type="match status" value="1"/>
</dbReference>
<gene>
    <name evidence="2" type="ORF">B0T18DRAFT_319077</name>
</gene>
<dbReference type="GO" id="GO:0004622">
    <property type="term" value="F:phosphatidylcholine lysophospholipase activity"/>
    <property type="evidence" value="ECO:0007669"/>
    <property type="project" value="TreeGrafter"/>
</dbReference>
<keyword evidence="3" id="KW-1185">Reference proteome</keyword>
<protein>
    <submittedName>
        <fullName evidence="2">SGNH hydrolase-type esterase domain-containing protein</fullName>
    </submittedName>
</protein>
<feature type="domain" description="SGNH hydrolase-type esterase" evidence="1">
    <location>
        <begin position="11"/>
        <end position="188"/>
    </location>
</feature>
<sequence length="251" mass="28514">MADRQPLHILCFGDSLTAGYTAMGTRFHPYSKKLEDMVAMAFPDLDVQAITDGKSGDTVSYGFKSRIQDNFFPGRSKSEQVHYDWTIVLGGTNDLAYGIKPEDIFLHLRDVYNVAFQCGSKVLALTVPEYGIRNDPMRKRLNELIKGHKQDGYYVYDLDAAIPYFAMSSSDRHKYWDDEVHFSVEGYNLIGNKVGMNIVKFLVEDRSATAPPAHVKKRRVFRGDETMFTEENGDPSSLDQGYVVVRRKDLD</sequence>
<dbReference type="Proteomes" id="UP001172155">
    <property type="component" value="Unassembled WGS sequence"/>
</dbReference>
<dbReference type="PANTHER" id="PTHR30383:SF19">
    <property type="entry name" value="FIBRONECTIN TYPE-III DOMAIN-CONTAINING PROTEIN"/>
    <property type="match status" value="1"/>
</dbReference>
<keyword evidence="2" id="KW-0378">Hydrolase</keyword>
<dbReference type="CDD" id="cd00229">
    <property type="entry name" value="SGNH_hydrolase"/>
    <property type="match status" value="1"/>
</dbReference>
<comment type="caution">
    <text evidence="2">The sequence shown here is derived from an EMBL/GenBank/DDBJ whole genome shotgun (WGS) entry which is preliminary data.</text>
</comment>
<proteinExistence type="predicted"/>
<dbReference type="InterPro" id="IPR036514">
    <property type="entry name" value="SGNH_hydro_sf"/>
</dbReference>
<dbReference type="Pfam" id="PF13472">
    <property type="entry name" value="Lipase_GDSL_2"/>
    <property type="match status" value="1"/>
</dbReference>
<accession>A0AA40F5M5</accession>
<reference evidence="2" key="1">
    <citation type="submission" date="2023-06" db="EMBL/GenBank/DDBJ databases">
        <title>Genome-scale phylogeny and comparative genomics of the fungal order Sordariales.</title>
        <authorList>
            <consortium name="Lawrence Berkeley National Laboratory"/>
            <person name="Hensen N."/>
            <person name="Bonometti L."/>
            <person name="Westerberg I."/>
            <person name="Brannstrom I.O."/>
            <person name="Guillou S."/>
            <person name="Cros-Aarteil S."/>
            <person name="Calhoun S."/>
            <person name="Haridas S."/>
            <person name="Kuo A."/>
            <person name="Mondo S."/>
            <person name="Pangilinan J."/>
            <person name="Riley R."/>
            <person name="LaButti K."/>
            <person name="Andreopoulos B."/>
            <person name="Lipzen A."/>
            <person name="Chen C."/>
            <person name="Yanf M."/>
            <person name="Daum C."/>
            <person name="Ng V."/>
            <person name="Clum A."/>
            <person name="Steindorff A."/>
            <person name="Ohm R."/>
            <person name="Martin F."/>
            <person name="Silar P."/>
            <person name="Natvig D."/>
            <person name="Lalanne C."/>
            <person name="Gautier V."/>
            <person name="Ament-velasquez S.L."/>
            <person name="Kruys A."/>
            <person name="Hutchinson M.I."/>
            <person name="Powell A.J."/>
            <person name="Barry K."/>
            <person name="Miller A.N."/>
            <person name="Grigoriev I.V."/>
            <person name="Debuchy R."/>
            <person name="Gladieux P."/>
            <person name="Thoren M.H."/>
            <person name="Johannesson H."/>
        </authorList>
    </citation>
    <scope>NUCLEOTIDE SEQUENCE</scope>
    <source>
        <strain evidence="2">SMH3187-1</strain>
    </source>
</reference>
<organism evidence="2 3">
    <name type="scientific">Schizothecium vesticola</name>
    <dbReference type="NCBI Taxonomy" id="314040"/>
    <lineage>
        <taxon>Eukaryota</taxon>
        <taxon>Fungi</taxon>
        <taxon>Dikarya</taxon>
        <taxon>Ascomycota</taxon>
        <taxon>Pezizomycotina</taxon>
        <taxon>Sordariomycetes</taxon>
        <taxon>Sordariomycetidae</taxon>
        <taxon>Sordariales</taxon>
        <taxon>Schizotheciaceae</taxon>
        <taxon>Schizothecium</taxon>
    </lineage>
</organism>
<dbReference type="EMBL" id="JAUKUD010000002">
    <property type="protein sequence ID" value="KAK0751645.1"/>
    <property type="molecule type" value="Genomic_DNA"/>
</dbReference>
<dbReference type="InterPro" id="IPR051532">
    <property type="entry name" value="Ester_Hydrolysis_Enzymes"/>
</dbReference>
<evidence type="ECO:0000313" key="3">
    <source>
        <dbReference type="Proteomes" id="UP001172155"/>
    </source>
</evidence>
<evidence type="ECO:0000259" key="1">
    <source>
        <dbReference type="Pfam" id="PF13472"/>
    </source>
</evidence>
<dbReference type="AlphaFoldDB" id="A0AA40F5M5"/>
<dbReference type="SUPFAM" id="SSF52266">
    <property type="entry name" value="SGNH hydrolase"/>
    <property type="match status" value="1"/>
</dbReference>
<dbReference type="PANTHER" id="PTHR30383">
    <property type="entry name" value="THIOESTERASE 1/PROTEASE 1/LYSOPHOSPHOLIPASE L1"/>
    <property type="match status" value="1"/>
</dbReference>
<evidence type="ECO:0000313" key="2">
    <source>
        <dbReference type="EMBL" id="KAK0751645.1"/>
    </source>
</evidence>
<name>A0AA40F5M5_9PEZI</name>
<dbReference type="InterPro" id="IPR013830">
    <property type="entry name" value="SGNH_hydro"/>
</dbReference>